<dbReference type="Proteomes" id="UP000218418">
    <property type="component" value="Chromosome"/>
</dbReference>
<gene>
    <name evidence="1" type="ORF">NIES267_02420</name>
</gene>
<evidence type="ECO:0000313" key="1">
    <source>
        <dbReference type="EMBL" id="BAY80777.1"/>
    </source>
</evidence>
<evidence type="ECO:0000313" key="2">
    <source>
        <dbReference type="Proteomes" id="UP000218418"/>
    </source>
</evidence>
<proteinExistence type="predicted"/>
<sequence>MSKINGFVGCRNFLKLVGIGSTLAATTIGGKSILFSEAVIARKVVNSQESLQTISPDEGLQV</sequence>
<keyword evidence="2" id="KW-1185">Reference proteome</keyword>
<dbReference type="AlphaFoldDB" id="A0A1Z4LHS9"/>
<reference evidence="1 2" key="1">
    <citation type="submission" date="2017-06" db="EMBL/GenBank/DDBJ databases">
        <title>Genome sequencing of cyanobaciteial culture collection at National Institute for Environmental Studies (NIES).</title>
        <authorList>
            <person name="Hirose Y."/>
            <person name="Shimura Y."/>
            <person name="Fujisawa T."/>
            <person name="Nakamura Y."/>
            <person name="Kawachi M."/>
        </authorList>
    </citation>
    <scope>NUCLEOTIDE SEQUENCE [LARGE SCALE GENOMIC DNA]</scope>
    <source>
        <strain evidence="1 2">NIES-267</strain>
    </source>
</reference>
<organism evidence="1 2">
    <name type="scientific">Calothrix parasitica NIES-267</name>
    <dbReference type="NCBI Taxonomy" id="1973488"/>
    <lineage>
        <taxon>Bacteria</taxon>
        <taxon>Bacillati</taxon>
        <taxon>Cyanobacteriota</taxon>
        <taxon>Cyanophyceae</taxon>
        <taxon>Nostocales</taxon>
        <taxon>Calotrichaceae</taxon>
        <taxon>Calothrix</taxon>
    </lineage>
</organism>
<accession>A0A1Z4LHS9</accession>
<dbReference type="EMBL" id="AP018227">
    <property type="protein sequence ID" value="BAY80777.1"/>
    <property type="molecule type" value="Genomic_DNA"/>
</dbReference>
<name>A0A1Z4LHS9_9CYAN</name>
<dbReference type="OrthoDB" id="9797527at2"/>
<protein>
    <submittedName>
        <fullName evidence="1">Uncharacterized protein</fullName>
    </submittedName>
</protein>